<feature type="transmembrane region" description="Helical" evidence="9">
    <location>
        <begin position="82"/>
        <end position="106"/>
    </location>
</feature>
<evidence type="ECO:0000259" key="11">
    <source>
        <dbReference type="Pfam" id="PF07730"/>
    </source>
</evidence>
<dbReference type="Gene3D" id="1.20.5.1930">
    <property type="match status" value="1"/>
</dbReference>
<evidence type="ECO:0000259" key="10">
    <source>
        <dbReference type="Pfam" id="PF02518"/>
    </source>
</evidence>
<keyword evidence="5" id="KW-0547">Nucleotide-binding</keyword>
<comment type="caution">
    <text evidence="12">The sequence shown here is derived from an EMBL/GenBank/DDBJ whole genome shotgun (WGS) entry which is preliminary data.</text>
</comment>
<evidence type="ECO:0000256" key="4">
    <source>
        <dbReference type="ARBA" id="ARBA00022679"/>
    </source>
</evidence>
<protein>
    <recommendedName>
        <fullName evidence="2">histidine kinase</fullName>
        <ecNumber evidence="2">2.7.13.3</ecNumber>
    </recommendedName>
</protein>
<keyword evidence="9" id="KW-0812">Transmembrane</keyword>
<dbReference type="EMBL" id="JACHMG010000001">
    <property type="protein sequence ID" value="MBB4685944.1"/>
    <property type="molecule type" value="Genomic_DNA"/>
</dbReference>
<dbReference type="GO" id="GO:0046983">
    <property type="term" value="F:protein dimerization activity"/>
    <property type="evidence" value="ECO:0007669"/>
    <property type="project" value="InterPro"/>
</dbReference>
<evidence type="ECO:0000256" key="1">
    <source>
        <dbReference type="ARBA" id="ARBA00000085"/>
    </source>
</evidence>
<dbReference type="InterPro" id="IPR050482">
    <property type="entry name" value="Sensor_HK_TwoCompSys"/>
</dbReference>
<organism evidence="12 13">
    <name type="scientific">Amycolatopsis jiangsuensis</name>
    <dbReference type="NCBI Taxonomy" id="1181879"/>
    <lineage>
        <taxon>Bacteria</taxon>
        <taxon>Bacillati</taxon>
        <taxon>Actinomycetota</taxon>
        <taxon>Actinomycetes</taxon>
        <taxon>Pseudonocardiales</taxon>
        <taxon>Pseudonocardiaceae</taxon>
        <taxon>Amycolatopsis</taxon>
    </lineage>
</organism>
<evidence type="ECO:0000256" key="3">
    <source>
        <dbReference type="ARBA" id="ARBA00022553"/>
    </source>
</evidence>
<dbReference type="EC" id="2.7.13.3" evidence="2"/>
<dbReference type="GO" id="GO:0005524">
    <property type="term" value="F:ATP binding"/>
    <property type="evidence" value="ECO:0007669"/>
    <property type="project" value="UniProtKB-KW"/>
</dbReference>
<keyword evidence="8" id="KW-0902">Two-component regulatory system</keyword>
<gene>
    <name evidence="12" type="ORF">BJY18_003429</name>
</gene>
<dbReference type="InterPro" id="IPR003594">
    <property type="entry name" value="HATPase_dom"/>
</dbReference>
<evidence type="ECO:0000256" key="7">
    <source>
        <dbReference type="ARBA" id="ARBA00022840"/>
    </source>
</evidence>
<dbReference type="Gene3D" id="3.30.565.10">
    <property type="entry name" value="Histidine kinase-like ATPase, C-terminal domain"/>
    <property type="match status" value="1"/>
</dbReference>
<proteinExistence type="predicted"/>
<evidence type="ECO:0000256" key="5">
    <source>
        <dbReference type="ARBA" id="ARBA00022741"/>
    </source>
</evidence>
<accession>A0A840IYK2</accession>
<dbReference type="PANTHER" id="PTHR24421">
    <property type="entry name" value="NITRATE/NITRITE SENSOR PROTEIN NARX-RELATED"/>
    <property type="match status" value="1"/>
</dbReference>
<dbReference type="Pfam" id="PF07730">
    <property type="entry name" value="HisKA_3"/>
    <property type="match status" value="1"/>
</dbReference>
<keyword evidence="4" id="KW-0808">Transferase</keyword>
<dbReference type="AlphaFoldDB" id="A0A840IYK2"/>
<keyword evidence="6 12" id="KW-0418">Kinase</keyword>
<dbReference type="SUPFAM" id="SSF55874">
    <property type="entry name" value="ATPase domain of HSP90 chaperone/DNA topoisomerase II/histidine kinase"/>
    <property type="match status" value="1"/>
</dbReference>
<keyword evidence="3" id="KW-0597">Phosphoprotein</keyword>
<reference evidence="12 13" key="1">
    <citation type="submission" date="2020-08" db="EMBL/GenBank/DDBJ databases">
        <title>Sequencing the genomes of 1000 actinobacteria strains.</title>
        <authorList>
            <person name="Klenk H.-P."/>
        </authorList>
    </citation>
    <scope>NUCLEOTIDE SEQUENCE [LARGE SCALE GENOMIC DNA]</scope>
    <source>
        <strain evidence="12 13">DSM 45859</strain>
    </source>
</reference>
<dbReference type="GO" id="GO:0000155">
    <property type="term" value="F:phosphorelay sensor kinase activity"/>
    <property type="evidence" value="ECO:0007669"/>
    <property type="project" value="InterPro"/>
</dbReference>
<dbReference type="RefSeq" id="WP_184780897.1">
    <property type="nucleotide sequence ID" value="NZ_JACHMG010000001.1"/>
</dbReference>
<evidence type="ECO:0000313" key="13">
    <source>
        <dbReference type="Proteomes" id="UP000581769"/>
    </source>
</evidence>
<evidence type="ECO:0000256" key="6">
    <source>
        <dbReference type="ARBA" id="ARBA00022777"/>
    </source>
</evidence>
<comment type="catalytic activity">
    <reaction evidence="1">
        <text>ATP + protein L-histidine = ADP + protein N-phospho-L-histidine.</text>
        <dbReference type="EC" id="2.7.13.3"/>
    </reaction>
</comment>
<dbReference type="InterPro" id="IPR011712">
    <property type="entry name" value="Sig_transdc_His_kin_sub3_dim/P"/>
</dbReference>
<keyword evidence="13" id="KW-1185">Reference proteome</keyword>
<dbReference type="GO" id="GO:0016020">
    <property type="term" value="C:membrane"/>
    <property type="evidence" value="ECO:0007669"/>
    <property type="project" value="InterPro"/>
</dbReference>
<evidence type="ECO:0000256" key="8">
    <source>
        <dbReference type="ARBA" id="ARBA00023012"/>
    </source>
</evidence>
<dbReference type="Pfam" id="PF02518">
    <property type="entry name" value="HATPase_c"/>
    <property type="match status" value="1"/>
</dbReference>
<keyword evidence="7" id="KW-0067">ATP-binding</keyword>
<dbReference type="CDD" id="cd16917">
    <property type="entry name" value="HATPase_UhpB-NarQ-NarX-like"/>
    <property type="match status" value="1"/>
</dbReference>
<keyword evidence="9" id="KW-0472">Membrane</keyword>
<keyword evidence="9" id="KW-1133">Transmembrane helix</keyword>
<feature type="transmembrane region" description="Helical" evidence="9">
    <location>
        <begin position="126"/>
        <end position="150"/>
    </location>
</feature>
<dbReference type="Proteomes" id="UP000581769">
    <property type="component" value="Unassembled WGS sequence"/>
</dbReference>
<evidence type="ECO:0000256" key="2">
    <source>
        <dbReference type="ARBA" id="ARBA00012438"/>
    </source>
</evidence>
<evidence type="ECO:0000256" key="9">
    <source>
        <dbReference type="SAM" id="Phobius"/>
    </source>
</evidence>
<sequence>MITYAARTAAGVGLGALTTLAELPYVLLGTPLLAVPTPRRAVLRGARVLAEVERARLQRFLDAPNGDDYDGRRALQYLALRALVGLLALGVWACVGAGVLVAVFYARQLVTGRAPGGQGAGTVAGWLLITLLAAIAAYLCAQGIAGVATLDRRLARRFLGPSHRDLLVRRVSHLATSRAQVVEAVNEERRRIERDLHDGVQQRLVALGLLLGRARRTDDPDLVRQAHEQSQEALRELRDVAWRVYPIALDESGLDAALESLAERAALPVELRYEPAEPLPPALATVVYFVASESVTNATKHAGATRVTIEVRRADNGRNVVVEIADDGHGGARIGGTGGFAGLVRRVAAADGEFTVNSPDGGPTVVRAVLPCD</sequence>
<feature type="domain" description="Histidine kinase/HSP90-like ATPase" evidence="10">
    <location>
        <begin position="288"/>
        <end position="371"/>
    </location>
</feature>
<name>A0A840IYK2_9PSEU</name>
<dbReference type="PANTHER" id="PTHR24421:SF10">
    <property type="entry name" value="NITRATE_NITRITE SENSOR PROTEIN NARQ"/>
    <property type="match status" value="1"/>
</dbReference>
<evidence type="ECO:0000313" key="12">
    <source>
        <dbReference type="EMBL" id="MBB4685944.1"/>
    </source>
</evidence>
<feature type="domain" description="Signal transduction histidine kinase subgroup 3 dimerisation and phosphoacceptor" evidence="11">
    <location>
        <begin position="188"/>
        <end position="246"/>
    </location>
</feature>
<dbReference type="InterPro" id="IPR036890">
    <property type="entry name" value="HATPase_C_sf"/>
</dbReference>